<comment type="caution">
    <text evidence="2">The sequence shown here is derived from an EMBL/GenBank/DDBJ whole genome shotgun (WGS) entry which is preliminary data.</text>
</comment>
<evidence type="ECO:0000313" key="2">
    <source>
        <dbReference type="EMBL" id="KRM21032.1"/>
    </source>
</evidence>
<dbReference type="Proteomes" id="UP000050823">
    <property type="component" value="Unassembled WGS sequence"/>
</dbReference>
<dbReference type="EMBL" id="AYZB01000058">
    <property type="protein sequence ID" value="KRM21032.1"/>
    <property type="molecule type" value="Genomic_DNA"/>
</dbReference>
<evidence type="ECO:0000313" key="3">
    <source>
        <dbReference type="Proteomes" id="UP000050823"/>
    </source>
</evidence>
<keyword evidence="1" id="KW-0472">Membrane</keyword>
<name>A0AA89I005_9LACO</name>
<dbReference type="AlphaFoldDB" id="A0AA89I005"/>
<evidence type="ECO:0000256" key="1">
    <source>
        <dbReference type="SAM" id="Phobius"/>
    </source>
</evidence>
<keyword evidence="1" id="KW-1133">Transmembrane helix</keyword>
<gene>
    <name evidence="2" type="ORF">FC90_GL001567</name>
</gene>
<protein>
    <submittedName>
        <fullName evidence="2">Uncharacterized protein</fullName>
    </submittedName>
</protein>
<reference evidence="2 3" key="1">
    <citation type="journal article" date="2015" name="Genome Announc.">
        <title>Expanding the biotechnology potential of lactobacilli through comparative genomics of 213 strains and associated genera.</title>
        <authorList>
            <person name="Sun Z."/>
            <person name="Harris H.M."/>
            <person name="McCann A."/>
            <person name="Guo C."/>
            <person name="Argimon S."/>
            <person name="Zhang W."/>
            <person name="Yang X."/>
            <person name="Jeffery I.B."/>
            <person name="Cooney J.C."/>
            <person name="Kagawa T.F."/>
            <person name="Liu W."/>
            <person name="Song Y."/>
            <person name="Salvetti E."/>
            <person name="Wrobel A."/>
            <person name="Rasinkangas P."/>
            <person name="Parkhill J."/>
            <person name="Rea M.C."/>
            <person name="O'Sullivan O."/>
            <person name="Ritari J."/>
            <person name="Douillard F.P."/>
            <person name="Paul Ross R."/>
            <person name="Yang R."/>
            <person name="Briner A.E."/>
            <person name="Felis G.E."/>
            <person name="de Vos W.M."/>
            <person name="Barrangou R."/>
            <person name="Klaenhammer T.R."/>
            <person name="Caufield P.W."/>
            <person name="Cui Y."/>
            <person name="Zhang H."/>
            <person name="O'Toole P.W."/>
        </authorList>
    </citation>
    <scope>NUCLEOTIDE SEQUENCE [LARGE SCALE GENOMIC DNA]</scope>
    <source>
        <strain evidence="2 3">DSM 20719</strain>
    </source>
</reference>
<proteinExistence type="predicted"/>
<feature type="transmembrane region" description="Helical" evidence="1">
    <location>
        <begin position="28"/>
        <end position="49"/>
    </location>
</feature>
<keyword evidence="1" id="KW-0812">Transmembrane</keyword>
<organism evidence="2 3">
    <name type="scientific">Latilactobacillus graminis DSM 20719</name>
    <dbReference type="NCBI Taxonomy" id="1423752"/>
    <lineage>
        <taxon>Bacteria</taxon>
        <taxon>Bacillati</taxon>
        <taxon>Bacillota</taxon>
        <taxon>Bacilli</taxon>
        <taxon>Lactobacillales</taxon>
        <taxon>Lactobacillaceae</taxon>
        <taxon>Latilactobacillus</taxon>
    </lineage>
</organism>
<accession>A0AA89I005</accession>
<sequence>MFFVVLGHVLKGIYETGNYSKYNLFLEIILMVIFTFVMPVFLQYQIFYLKGLQL</sequence>